<comment type="similarity">
    <text evidence="7">Belongs to the binding-protein-dependent transport system permease family.</text>
</comment>
<dbReference type="AlphaFoldDB" id="A0A5C4JKQ8"/>
<dbReference type="GO" id="GO:0005886">
    <property type="term" value="C:plasma membrane"/>
    <property type="evidence" value="ECO:0007669"/>
    <property type="project" value="UniProtKB-SubCell"/>
</dbReference>
<name>A0A5C4JKQ8_9ACTN</name>
<evidence type="ECO:0000313" key="11">
    <source>
        <dbReference type="Proteomes" id="UP000309174"/>
    </source>
</evidence>
<gene>
    <name evidence="10" type="ORF">ETD83_00815</name>
</gene>
<dbReference type="SUPFAM" id="SSF161098">
    <property type="entry name" value="MetI-like"/>
    <property type="match status" value="1"/>
</dbReference>
<dbReference type="PANTHER" id="PTHR30151">
    <property type="entry name" value="ALKANE SULFONATE ABC TRANSPORTER-RELATED, MEMBRANE SUBUNIT"/>
    <property type="match status" value="1"/>
</dbReference>
<feature type="transmembrane region" description="Helical" evidence="7">
    <location>
        <begin position="302"/>
        <end position="323"/>
    </location>
</feature>
<evidence type="ECO:0000256" key="5">
    <source>
        <dbReference type="ARBA" id="ARBA00022989"/>
    </source>
</evidence>
<protein>
    <submittedName>
        <fullName evidence="10">ABC transporter permease</fullName>
    </submittedName>
</protein>
<evidence type="ECO:0000256" key="2">
    <source>
        <dbReference type="ARBA" id="ARBA00022448"/>
    </source>
</evidence>
<evidence type="ECO:0000256" key="4">
    <source>
        <dbReference type="ARBA" id="ARBA00022692"/>
    </source>
</evidence>
<sequence>MGAVPADGAVHHARHLRGAHPRRPDRGDDLRTCRAAADGDGQPAAPAARTRRRGVRGAVPGGRGGGHRREVPSTGRRRGARVNRAGPGAGHWRWQRLALNVLAILLAVLAWHGAALWKDNLLIFPTPLTCLSALGDVLSDPERRDQLLITLRRVVVGFALGSALGVAVGGLIGSVRSVALTLEPVVHFLRSVTPVAWIVPATIWLGVGEGSLRFIVVYATVFPVAINTLTGLTQVPVNKVRMARTFGASRLRIHASIVLPSAVPYIVTGMRLSLGYAFMSVVAAEMVAGRDGIGFLIYDSRIFFDTATMFAGILLLGAAGLLADRVFSVVTHRGLARFYAGQVNT</sequence>
<dbReference type="Proteomes" id="UP000309174">
    <property type="component" value="Unassembled WGS sequence"/>
</dbReference>
<dbReference type="InterPro" id="IPR000515">
    <property type="entry name" value="MetI-like"/>
</dbReference>
<feature type="transmembrane region" description="Helical" evidence="7">
    <location>
        <begin position="97"/>
        <end position="117"/>
    </location>
</feature>
<comment type="subcellular location">
    <subcellularLocation>
        <location evidence="1 7">Cell membrane</location>
        <topology evidence="1 7">Multi-pass membrane protein</topology>
    </subcellularLocation>
</comment>
<feature type="domain" description="ABC transmembrane type-1" evidence="9">
    <location>
        <begin position="147"/>
        <end position="327"/>
    </location>
</feature>
<evidence type="ECO:0000256" key="8">
    <source>
        <dbReference type="SAM" id="MobiDB-lite"/>
    </source>
</evidence>
<dbReference type="Gene3D" id="1.10.3720.10">
    <property type="entry name" value="MetI-like"/>
    <property type="match status" value="1"/>
</dbReference>
<evidence type="ECO:0000256" key="1">
    <source>
        <dbReference type="ARBA" id="ARBA00004651"/>
    </source>
</evidence>
<keyword evidence="3" id="KW-1003">Cell membrane</keyword>
<evidence type="ECO:0000259" key="9">
    <source>
        <dbReference type="PROSITE" id="PS50928"/>
    </source>
</evidence>
<dbReference type="CDD" id="cd06261">
    <property type="entry name" value="TM_PBP2"/>
    <property type="match status" value="1"/>
</dbReference>
<evidence type="ECO:0000256" key="3">
    <source>
        <dbReference type="ARBA" id="ARBA00022475"/>
    </source>
</evidence>
<feature type="transmembrane region" description="Helical" evidence="7">
    <location>
        <begin position="212"/>
        <end position="232"/>
    </location>
</feature>
<feature type="region of interest" description="Disordered" evidence="8">
    <location>
        <begin position="1"/>
        <end position="88"/>
    </location>
</feature>
<keyword evidence="11" id="KW-1185">Reference proteome</keyword>
<keyword evidence="5 7" id="KW-1133">Transmembrane helix</keyword>
<organism evidence="10 11">
    <name type="scientific">Actinomadura soli</name>
    <dbReference type="NCBI Taxonomy" id="2508997"/>
    <lineage>
        <taxon>Bacteria</taxon>
        <taxon>Bacillati</taxon>
        <taxon>Actinomycetota</taxon>
        <taxon>Actinomycetes</taxon>
        <taxon>Streptosporangiales</taxon>
        <taxon>Thermomonosporaceae</taxon>
        <taxon>Actinomadura</taxon>
    </lineage>
</organism>
<evidence type="ECO:0000256" key="7">
    <source>
        <dbReference type="RuleBase" id="RU363032"/>
    </source>
</evidence>
<dbReference type="InterPro" id="IPR035906">
    <property type="entry name" value="MetI-like_sf"/>
</dbReference>
<dbReference type="PANTHER" id="PTHR30151:SF0">
    <property type="entry name" value="ABC TRANSPORTER PERMEASE PROTEIN MJ0413-RELATED"/>
    <property type="match status" value="1"/>
</dbReference>
<keyword evidence="2 7" id="KW-0813">Transport</keyword>
<proteinExistence type="inferred from homology"/>
<feature type="transmembrane region" description="Helical" evidence="7">
    <location>
        <begin position="154"/>
        <end position="175"/>
    </location>
</feature>
<dbReference type="GO" id="GO:0055085">
    <property type="term" value="P:transmembrane transport"/>
    <property type="evidence" value="ECO:0007669"/>
    <property type="project" value="InterPro"/>
</dbReference>
<evidence type="ECO:0000256" key="6">
    <source>
        <dbReference type="ARBA" id="ARBA00023136"/>
    </source>
</evidence>
<reference evidence="10 11" key="1">
    <citation type="submission" date="2019-05" db="EMBL/GenBank/DDBJ databases">
        <title>Draft genome sequence of Actinomadura sp. 14C53.</title>
        <authorList>
            <person name="Saricaoglu S."/>
            <person name="Isik K."/>
        </authorList>
    </citation>
    <scope>NUCLEOTIDE SEQUENCE [LARGE SCALE GENOMIC DNA]</scope>
    <source>
        <strain evidence="10 11">14C53</strain>
    </source>
</reference>
<feature type="transmembrane region" description="Helical" evidence="7">
    <location>
        <begin position="187"/>
        <end position="206"/>
    </location>
</feature>
<evidence type="ECO:0000313" key="10">
    <source>
        <dbReference type="EMBL" id="TMR07324.1"/>
    </source>
</evidence>
<dbReference type="PROSITE" id="PS50928">
    <property type="entry name" value="ABC_TM1"/>
    <property type="match status" value="1"/>
</dbReference>
<dbReference type="Pfam" id="PF00528">
    <property type="entry name" value="BPD_transp_1"/>
    <property type="match status" value="1"/>
</dbReference>
<accession>A0A5C4JKQ8</accession>
<feature type="compositionally biased region" description="Low complexity" evidence="8">
    <location>
        <begin position="35"/>
        <end position="48"/>
    </location>
</feature>
<comment type="caution">
    <text evidence="10">The sequence shown here is derived from an EMBL/GenBank/DDBJ whole genome shotgun (WGS) entry which is preliminary data.</text>
</comment>
<keyword evidence="6 7" id="KW-0472">Membrane</keyword>
<feature type="compositionally biased region" description="Basic and acidic residues" evidence="8">
    <location>
        <begin position="22"/>
        <end position="32"/>
    </location>
</feature>
<keyword evidence="4 7" id="KW-0812">Transmembrane</keyword>
<feature type="compositionally biased region" description="Basic residues" evidence="8">
    <location>
        <begin position="11"/>
        <end position="21"/>
    </location>
</feature>
<dbReference type="OrthoDB" id="5458199at2"/>
<dbReference type="EMBL" id="VCKW01000002">
    <property type="protein sequence ID" value="TMR07324.1"/>
    <property type="molecule type" value="Genomic_DNA"/>
</dbReference>
<feature type="transmembrane region" description="Helical" evidence="7">
    <location>
        <begin position="253"/>
        <end position="282"/>
    </location>
</feature>